<dbReference type="EMBL" id="JAJIRN010000004">
    <property type="protein sequence ID" value="MCV2368245.1"/>
    <property type="molecule type" value="Genomic_DNA"/>
</dbReference>
<keyword evidence="4" id="KW-1185">Reference proteome</keyword>
<dbReference type="InterPro" id="IPR041561">
    <property type="entry name" value="PglD_N"/>
</dbReference>
<dbReference type="CDD" id="cd03360">
    <property type="entry name" value="LbH_AT_putative"/>
    <property type="match status" value="1"/>
</dbReference>
<sequence length="219" mass="23609">MKRFAIFGASGFGREVLPLMRQQLHQTMEQPWDLVFVDDNPPASQMNGHRVLSYAEWLSESAVSHHVCLAIANSSIREVLAARCLNDKVEFFSVRALNVVVMDEVAIGPGEVLSPFVTLTSNIKVGRQFHANIYSYVAHDCVIGDFVTFAPGVKCNGNVVIEDHAYIGTGAILRQGKPGQPLVIGRGAVVGMGAVVTKNVAPGATVVGNPARPMQLDNK</sequence>
<dbReference type="NCBIfam" id="TIGR03570">
    <property type="entry name" value="NeuD_NnaD"/>
    <property type="match status" value="1"/>
</dbReference>
<feature type="domain" description="PglD N-terminal" evidence="2">
    <location>
        <begin position="4"/>
        <end position="82"/>
    </location>
</feature>
<evidence type="ECO:0000313" key="3">
    <source>
        <dbReference type="EMBL" id="MCV2368245.1"/>
    </source>
</evidence>
<dbReference type="InterPro" id="IPR050179">
    <property type="entry name" value="Trans_hexapeptide_repeat"/>
</dbReference>
<protein>
    <submittedName>
        <fullName evidence="3">Acetyltransferase</fullName>
    </submittedName>
</protein>
<dbReference type="Gene3D" id="2.160.10.10">
    <property type="entry name" value="Hexapeptide repeat proteins"/>
    <property type="match status" value="1"/>
</dbReference>
<dbReference type="PANTHER" id="PTHR43300">
    <property type="entry name" value="ACETYLTRANSFERASE"/>
    <property type="match status" value="1"/>
</dbReference>
<dbReference type="InterPro" id="IPR011004">
    <property type="entry name" value="Trimer_LpxA-like_sf"/>
</dbReference>
<comment type="similarity">
    <text evidence="1">Belongs to the transferase hexapeptide repeat family.</text>
</comment>
<proteinExistence type="inferred from homology"/>
<dbReference type="Proteomes" id="UP001209701">
    <property type="component" value="Unassembled WGS sequence"/>
</dbReference>
<organism evidence="3 4">
    <name type="scientific">Roseateles oligotrophus</name>
    <dbReference type="NCBI Taxonomy" id="1769250"/>
    <lineage>
        <taxon>Bacteria</taxon>
        <taxon>Pseudomonadati</taxon>
        <taxon>Pseudomonadota</taxon>
        <taxon>Betaproteobacteria</taxon>
        <taxon>Burkholderiales</taxon>
        <taxon>Sphaerotilaceae</taxon>
        <taxon>Roseateles</taxon>
    </lineage>
</organism>
<dbReference type="Gene3D" id="3.40.50.20">
    <property type="match status" value="1"/>
</dbReference>
<accession>A0ABT2YE25</accession>
<evidence type="ECO:0000256" key="1">
    <source>
        <dbReference type="ARBA" id="ARBA00007274"/>
    </source>
</evidence>
<dbReference type="PANTHER" id="PTHR43300:SF7">
    <property type="entry name" value="UDP-N-ACETYLBACILLOSAMINE N-ACETYLTRANSFERASE"/>
    <property type="match status" value="1"/>
</dbReference>
<evidence type="ECO:0000259" key="2">
    <source>
        <dbReference type="Pfam" id="PF17836"/>
    </source>
</evidence>
<dbReference type="Pfam" id="PF17836">
    <property type="entry name" value="PglD_N"/>
    <property type="match status" value="1"/>
</dbReference>
<evidence type="ECO:0000313" key="4">
    <source>
        <dbReference type="Proteomes" id="UP001209701"/>
    </source>
</evidence>
<name>A0ABT2YE25_9BURK</name>
<dbReference type="InterPro" id="IPR020019">
    <property type="entry name" value="AcTrfase_PglD-like"/>
</dbReference>
<gene>
    <name evidence="3" type="ORF">LNV07_09075</name>
</gene>
<reference evidence="3 4" key="1">
    <citation type="submission" date="2021-11" db="EMBL/GenBank/DDBJ databases">
        <authorList>
            <person name="Liang Q."/>
            <person name="Mou H."/>
            <person name="Liu Z."/>
        </authorList>
    </citation>
    <scope>NUCLEOTIDE SEQUENCE [LARGE SCALE GENOMIC DNA]</scope>
    <source>
        <strain evidence="3 4">CHU3</strain>
    </source>
</reference>
<dbReference type="RefSeq" id="WP_263570855.1">
    <property type="nucleotide sequence ID" value="NZ_JAJIRN010000004.1"/>
</dbReference>
<comment type="caution">
    <text evidence="3">The sequence shown here is derived from an EMBL/GenBank/DDBJ whole genome shotgun (WGS) entry which is preliminary data.</text>
</comment>
<dbReference type="SUPFAM" id="SSF51161">
    <property type="entry name" value="Trimeric LpxA-like enzymes"/>
    <property type="match status" value="1"/>
</dbReference>